<dbReference type="Proteomes" id="UP000198623">
    <property type="component" value="Unassembled WGS sequence"/>
</dbReference>
<dbReference type="EMBL" id="FOOU01000013">
    <property type="protein sequence ID" value="SFG77610.1"/>
    <property type="molecule type" value="Genomic_DNA"/>
</dbReference>
<evidence type="ECO:0000256" key="1">
    <source>
        <dbReference type="SAM" id="Phobius"/>
    </source>
</evidence>
<dbReference type="OrthoDB" id="8536716at2"/>
<keyword evidence="3" id="KW-1185">Reference proteome</keyword>
<dbReference type="RefSeq" id="WP_090729432.1">
    <property type="nucleotide sequence ID" value="NZ_FOOU01000013.1"/>
</dbReference>
<dbReference type="InterPro" id="IPR021737">
    <property type="entry name" value="Phage_phiKZ_Orf197"/>
</dbReference>
<evidence type="ECO:0000313" key="3">
    <source>
        <dbReference type="Proteomes" id="UP000198623"/>
    </source>
</evidence>
<organism evidence="2 3">
    <name type="scientific">Neptunomonas qingdaonensis</name>
    <dbReference type="NCBI Taxonomy" id="1045558"/>
    <lineage>
        <taxon>Bacteria</taxon>
        <taxon>Pseudomonadati</taxon>
        <taxon>Pseudomonadota</taxon>
        <taxon>Gammaproteobacteria</taxon>
        <taxon>Oceanospirillales</taxon>
        <taxon>Oceanospirillaceae</taxon>
        <taxon>Neptunomonas</taxon>
    </lineage>
</organism>
<keyword evidence="1" id="KW-0472">Membrane</keyword>
<feature type="transmembrane region" description="Helical" evidence="1">
    <location>
        <begin position="49"/>
        <end position="80"/>
    </location>
</feature>
<sequence>MNDISLLLLLIIAHVIGDFYLQPNPWVICRYRKHFKSPSLYKHAGVHGILTFLILILFSPISLLTCVALAAFILICHLSIDLLKSYLQPNLRWFLLDQALHILCLIAVWGWLDGWNLGTVTSGLINIINEKSLIIAMAYIICAKPASIIISLILKKWTPHLDRANAGTDITTDASSVFTEGASVGSLKSAGETIGYLERWLVLSFVLLDLLSGIGFLLAAKSVFRFNDLSKSKDMKLTEYIMLGTFSSVTIALGVGLFATYIIK</sequence>
<evidence type="ECO:0008006" key="4">
    <source>
        <dbReference type="Google" id="ProtNLM"/>
    </source>
</evidence>
<protein>
    <recommendedName>
        <fullName evidence="4">DUF3307 domain-containing protein</fullName>
    </recommendedName>
</protein>
<evidence type="ECO:0000313" key="2">
    <source>
        <dbReference type="EMBL" id="SFG77610.1"/>
    </source>
</evidence>
<feature type="transmembrane region" description="Helical" evidence="1">
    <location>
        <begin position="240"/>
        <end position="263"/>
    </location>
</feature>
<dbReference type="STRING" id="1045558.SAMN05216175_11378"/>
<accession>A0A1I2UKN2</accession>
<keyword evidence="1" id="KW-1133">Transmembrane helix</keyword>
<gene>
    <name evidence="2" type="ORF">SAMN05216175_11378</name>
</gene>
<proteinExistence type="predicted"/>
<feature type="transmembrane region" description="Helical" evidence="1">
    <location>
        <begin position="200"/>
        <end position="220"/>
    </location>
</feature>
<dbReference type="Pfam" id="PF11750">
    <property type="entry name" value="DUF3307"/>
    <property type="match status" value="1"/>
</dbReference>
<feature type="transmembrane region" description="Helical" evidence="1">
    <location>
        <begin position="132"/>
        <end position="154"/>
    </location>
</feature>
<keyword evidence="1" id="KW-0812">Transmembrane</keyword>
<reference evidence="3" key="1">
    <citation type="submission" date="2016-10" db="EMBL/GenBank/DDBJ databases">
        <authorList>
            <person name="Varghese N."/>
            <person name="Submissions S."/>
        </authorList>
    </citation>
    <scope>NUCLEOTIDE SEQUENCE [LARGE SCALE GENOMIC DNA]</scope>
    <source>
        <strain evidence="3">CGMCC 1.10971</strain>
    </source>
</reference>
<dbReference type="AlphaFoldDB" id="A0A1I2UKN2"/>
<name>A0A1I2UKN2_9GAMM</name>
<feature type="transmembrane region" description="Helical" evidence="1">
    <location>
        <begin position="92"/>
        <end position="112"/>
    </location>
</feature>